<evidence type="ECO:0000256" key="5">
    <source>
        <dbReference type="ARBA" id="ARBA00022475"/>
    </source>
</evidence>
<dbReference type="NCBIfam" id="TIGR00914">
    <property type="entry name" value="2A0601"/>
    <property type="match status" value="1"/>
</dbReference>
<feature type="transmembrane region" description="Helical" evidence="9">
    <location>
        <begin position="528"/>
        <end position="558"/>
    </location>
</feature>
<feature type="transmembrane region" description="Helical" evidence="9">
    <location>
        <begin position="393"/>
        <end position="416"/>
    </location>
</feature>
<keyword evidence="5" id="KW-1003">Cell membrane</keyword>
<feature type="transmembrane region" description="Helical" evidence="9">
    <location>
        <begin position="1046"/>
        <end position="1064"/>
    </location>
</feature>
<evidence type="ECO:0000256" key="2">
    <source>
        <dbReference type="ARBA" id="ARBA00007613"/>
    </source>
</evidence>
<name>H1YD35_9SPHI</name>
<dbReference type="SUPFAM" id="SSF82866">
    <property type="entry name" value="Multidrug efflux transporter AcrB transmembrane domain"/>
    <property type="match status" value="2"/>
</dbReference>
<dbReference type="SUPFAM" id="SSF82714">
    <property type="entry name" value="Multidrug efflux transporter AcrB TolC docking domain, DN and DC subdomains"/>
    <property type="match status" value="2"/>
</dbReference>
<evidence type="ECO:0000256" key="1">
    <source>
        <dbReference type="ARBA" id="ARBA00004651"/>
    </source>
</evidence>
<feature type="transmembrane region" description="Helical" evidence="9">
    <location>
        <begin position="929"/>
        <end position="954"/>
    </location>
</feature>
<dbReference type="InterPro" id="IPR027463">
    <property type="entry name" value="AcrB_DN_DC_subdom"/>
</dbReference>
<feature type="transmembrane region" description="Helical" evidence="9">
    <location>
        <begin position="12"/>
        <end position="32"/>
    </location>
</feature>
<dbReference type="HOGENOM" id="CLU_002755_1_2_10"/>
<feature type="transmembrane region" description="Helical" evidence="9">
    <location>
        <begin position="878"/>
        <end position="897"/>
    </location>
</feature>
<accession>H1YD35</accession>
<dbReference type="PANTHER" id="PTHR32063:SF24">
    <property type="entry name" value="CATION EFFLUX SYSTEM (ACRB_ACRD_ACRF FAMILY)"/>
    <property type="match status" value="1"/>
</dbReference>
<keyword evidence="11" id="KW-1185">Reference proteome</keyword>
<protein>
    <submittedName>
        <fullName evidence="10">Heavy metal efflux pump, CzcA family</fullName>
    </submittedName>
</protein>
<dbReference type="Gene3D" id="1.20.1600.10">
    <property type="entry name" value="Outer membrane efflux proteins (OEP)"/>
    <property type="match status" value="1"/>
</dbReference>
<evidence type="ECO:0000256" key="9">
    <source>
        <dbReference type="SAM" id="Phobius"/>
    </source>
</evidence>
<dbReference type="InterPro" id="IPR003423">
    <property type="entry name" value="OMP_efflux"/>
</dbReference>
<dbReference type="Gene3D" id="3.30.70.1440">
    <property type="entry name" value="Multidrug efflux transporter AcrB pore domain"/>
    <property type="match status" value="1"/>
</dbReference>
<evidence type="ECO:0000256" key="6">
    <source>
        <dbReference type="ARBA" id="ARBA00022692"/>
    </source>
</evidence>
<dbReference type="InterPro" id="IPR004763">
    <property type="entry name" value="CusA-like"/>
</dbReference>
<feature type="transmembrane region" description="Helical" evidence="9">
    <location>
        <begin position="452"/>
        <end position="472"/>
    </location>
</feature>
<evidence type="ECO:0000313" key="11">
    <source>
        <dbReference type="Proteomes" id="UP000002774"/>
    </source>
</evidence>
<evidence type="ECO:0000256" key="8">
    <source>
        <dbReference type="ARBA" id="ARBA00023136"/>
    </source>
</evidence>
<dbReference type="Gene3D" id="3.30.70.1320">
    <property type="entry name" value="Multidrug efflux transporter AcrB pore domain like"/>
    <property type="match status" value="1"/>
</dbReference>
<keyword evidence="7 9" id="KW-1133">Transmembrane helix</keyword>
<sequence>MFDQIIAFSIRNKVTIGIITLVLVLAGIYSAYNLPVDAQPDITNNQVQIITQAPSLGAQEVEQFITAPIELSMANIAGIIEKRSISRSGISVITLVFKDNVDIYWARQQVNAQLKEAENSIPTGLGQPTLAPITTGLGEIYQYVIHAKKGYENKYTATDLRTIQDWIVRTQLAGTVGLAEVSGWGGYVKQYEVALDNDKLNSLGITIPQVYEALQKNNENTGGSYIEQQRNAYFIRGLGQVQNLDDIRRIVVSNTKGSPILVRDVATVQFGSATRYGAVTRNGQGEVVAGVALMLKGENFSEVIKNVKDRMVQIQKSLPEGVMIEPFIDRTELVDRAIGTVKRNLLEGALIVIFVLVLLLGNLRAGLVVASVIPLAMLFAFSMMHLFGVSGNLMSLGAIDFGLIVDGAVIIVESVVHHITTGKYQKEGVPELTAEQMDVEVRDSASKLMKSAAFGQIIILIVYLPLLSLVGIEGKMFRPMAETVAFAILGAFILSLTYVPMASALFLSKKTSHKRNISDRVIEFLQRIYQRALIAILKFKVITVSIVFILFAVAIWAFSRMGGEFIPTLEEGDLTVEISMMQGTSLTEVVRTFGKAEKLLKDKFPEIKQAVTRIGSSEIPTDPMPMEKGDMMLAMKPKGEWKSASGKEEMIEKMEEVLSAIPGINVEISQPMQMRFNELMTGIRQDVAIKIYGDDLDILAVQAEKLAKLIAPVKGVSEPYVEKVSGLPQIQVVYNRDKMAQYGLNISDVNMILKTAFAGSVTGVVFEGEKRFDMVVRLNRDLRENISGVENLLVPLPSGNKVPLSQVADINFKDAPAQISREDGKRRIYVGFNVQDRDVETTIKEIQAKLSNTFKLPAGYYLSYGGQFQNLQAAKSRLLIAVPAALLFILLLLYITFRSVKDSLLIFTAVPLASMGGVAALLLRGMPFSISAGVGFIALFGVAVLNGIVLIGYFNQLKEEGMNDIYHRVLEGTKTRLRPVLMTASVASLGFLPMALSSSAGAEVQRPLATVVIGGLITATFLTLFVLPCLYMLFNRKEAKKAKVPKSLVMAGIILGFSVCHQSIAQAQVKTPLTLDSAINIAIQNNLQVRSAALTVEQARALQKSGTDISKTELMITQDPTSGGNMDNAIGITQTIAWPGLYKNQRKLLNQQTLLAERSAHLTRADITRQVRSAYYAYLLNRETLRILNYQDSVYKGFVKKAEIRFKTGETSNLELISARNKYQEIATLKMGAQADLRSNELSLQQLLNTTEPLILAESKLLLLLTLATDTINVANNPRVNIGLQTIEVANARIAVEKSKGLPDLTLGYNQQLLISGFNPSGIDRGYSPGTRIAGIQVGVALPIFNGANRARVKSERLSAQVAQANYQFSRSEVQMQYKQELQQYFKFKQSADYYLAEGLKQADEQLRIAQVSFNLGEIGYIEYIQNMSAAVQVKLAYIETLSRLNQAAIQILFIKGE</sequence>
<dbReference type="InterPro" id="IPR001036">
    <property type="entry name" value="Acrflvin-R"/>
</dbReference>
<dbReference type="STRING" id="714943.Mucpa_1946"/>
<keyword evidence="6 9" id="KW-0812">Transmembrane</keyword>
<comment type="similarity">
    <text evidence="2">Belongs to the outer membrane factor (OMF) (TC 1.B.17) family.</text>
</comment>
<feature type="transmembrane region" description="Helical" evidence="9">
    <location>
        <begin position="1008"/>
        <end position="1034"/>
    </location>
</feature>
<evidence type="ECO:0000313" key="10">
    <source>
        <dbReference type="EMBL" id="EHQ26092.1"/>
    </source>
</evidence>
<dbReference type="Pfam" id="PF02321">
    <property type="entry name" value="OEP"/>
    <property type="match status" value="1"/>
</dbReference>
<evidence type="ECO:0000256" key="4">
    <source>
        <dbReference type="ARBA" id="ARBA00022448"/>
    </source>
</evidence>
<proteinExistence type="inferred from homology"/>
<dbReference type="SUPFAM" id="SSF56954">
    <property type="entry name" value="Outer membrane efflux proteins (OEP)"/>
    <property type="match status" value="1"/>
</dbReference>
<organism evidence="10 11">
    <name type="scientific">Mucilaginibacter paludis DSM 18603</name>
    <dbReference type="NCBI Taxonomy" id="714943"/>
    <lineage>
        <taxon>Bacteria</taxon>
        <taxon>Pseudomonadati</taxon>
        <taxon>Bacteroidota</taxon>
        <taxon>Sphingobacteriia</taxon>
        <taxon>Sphingobacteriales</taxon>
        <taxon>Sphingobacteriaceae</taxon>
        <taxon>Mucilaginibacter</taxon>
    </lineage>
</organism>
<dbReference type="RefSeq" id="WP_008506055.1">
    <property type="nucleotide sequence ID" value="NZ_CM001403.1"/>
</dbReference>
<evidence type="ECO:0000256" key="7">
    <source>
        <dbReference type="ARBA" id="ARBA00022989"/>
    </source>
</evidence>
<dbReference type="Pfam" id="PF00873">
    <property type="entry name" value="ACR_tran"/>
    <property type="match status" value="1"/>
</dbReference>
<comment type="similarity">
    <text evidence="3">Belongs to the resistance-nodulation-cell division (RND) (TC 2.A.6) family.</text>
</comment>
<feature type="transmembrane region" description="Helical" evidence="9">
    <location>
        <begin position="904"/>
        <end position="923"/>
    </location>
</feature>
<keyword evidence="4" id="KW-0813">Transport</keyword>
<feature type="transmembrane region" description="Helical" evidence="9">
    <location>
        <begin position="484"/>
        <end position="507"/>
    </location>
</feature>
<dbReference type="GO" id="GO:0005886">
    <property type="term" value="C:plasma membrane"/>
    <property type="evidence" value="ECO:0007669"/>
    <property type="project" value="UniProtKB-SubCell"/>
</dbReference>
<evidence type="ECO:0000256" key="3">
    <source>
        <dbReference type="ARBA" id="ARBA00010942"/>
    </source>
</evidence>
<dbReference type="eggNOG" id="COG3696">
    <property type="taxonomic scope" value="Bacteria"/>
</dbReference>
<comment type="subcellular location">
    <subcellularLocation>
        <location evidence="1">Cell membrane</location>
        <topology evidence="1">Multi-pass membrane protein</topology>
    </subcellularLocation>
</comment>
<dbReference type="SUPFAM" id="SSF82693">
    <property type="entry name" value="Multidrug efflux transporter AcrB pore domain, PN1, PN2, PC1 and PC2 subdomains"/>
    <property type="match status" value="2"/>
</dbReference>
<feature type="transmembrane region" description="Helical" evidence="9">
    <location>
        <begin position="344"/>
        <end position="360"/>
    </location>
</feature>
<feature type="transmembrane region" description="Helical" evidence="9">
    <location>
        <begin position="367"/>
        <end position="387"/>
    </location>
</feature>
<dbReference type="Gene3D" id="3.30.70.1430">
    <property type="entry name" value="Multidrug efflux transporter AcrB pore domain"/>
    <property type="match status" value="2"/>
</dbReference>
<keyword evidence="8 9" id="KW-0472">Membrane</keyword>
<dbReference type="PANTHER" id="PTHR32063">
    <property type="match status" value="1"/>
</dbReference>
<dbReference type="GO" id="GO:0042910">
    <property type="term" value="F:xenobiotic transmembrane transporter activity"/>
    <property type="evidence" value="ECO:0007669"/>
    <property type="project" value="TreeGrafter"/>
</dbReference>
<gene>
    <name evidence="10" type="ORF">Mucpa_1946</name>
</gene>
<dbReference type="OrthoDB" id="9760604at2"/>
<reference evidence="10" key="1">
    <citation type="submission" date="2011-09" db="EMBL/GenBank/DDBJ databases">
        <title>The permanent draft genome of Mucilaginibacter paludis DSM 18603.</title>
        <authorList>
            <consortium name="US DOE Joint Genome Institute (JGI-PGF)"/>
            <person name="Lucas S."/>
            <person name="Han J."/>
            <person name="Lapidus A."/>
            <person name="Bruce D."/>
            <person name="Goodwin L."/>
            <person name="Pitluck S."/>
            <person name="Peters L."/>
            <person name="Kyrpides N."/>
            <person name="Mavromatis K."/>
            <person name="Ivanova N."/>
            <person name="Mikhailova N."/>
            <person name="Held B."/>
            <person name="Detter J.C."/>
            <person name="Tapia R."/>
            <person name="Han C."/>
            <person name="Land M."/>
            <person name="Hauser L."/>
            <person name="Markowitz V."/>
            <person name="Cheng J.-F."/>
            <person name="Hugenholtz P."/>
            <person name="Woyke T."/>
            <person name="Wu D."/>
            <person name="Tindall B."/>
            <person name="Brambilla E."/>
            <person name="Klenk H.-P."/>
            <person name="Eisen J.A."/>
        </authorList>
    </citation>
    <scope>NUCLEOTIDE SEQUENCE [LARGE SCALE GENOMIC DNA]</scope>
    <source>
        <strain evidence="10">DSM 18603</strain>
    </source>
</reference>
<dbReference type="PRINTS" id="PR00702">
    <property type="entry name" value="ACRIFLAVINRP"/>
</dbReference>
<dbReference type="GO" id="GO:0008324">
    <property type="term" value="F:monoatomic cation transmembrane transporter activity"/>
    <property type="evidence" value="ECO:0007669"/>
    <property type="project" value="InterPro"/>
</dbReference>
<dbReference type="Gene3D" id="1.20.1640.10">
    <property type="entry name" value="Multidrug efflux transporter AcrB transmembrane domain"/>
    <property type="match status" value="2"/>
</dbReference>
<dbReference type="EMBL" id="CM001403">
    <property type="protein sequence ID" value="EHQ26092.1"/>
    <property type="molecule type" value="Genomic_DNA"/>
</dbReference>
<dbReference type="Proteomes" id="UP000002774">
    <property type="component" value="Chromosome"/>
</dbReference>
<dbReference type="GO" id="GO:0015562">
    <property type="term" value="F:efflux transmembrane transporter activity"/>
    <property type="evidence" value="ECO:0007669"/>
    <property type="project" value="InterPro"/>
</dbReference>
<feature type="transmembrane region" description="Helical" evidence="9">
    <location>
        <begin position="975"/>
        <end position="996"/>
    </location>
</feature>
<dbReference type="Gene3D" id="3.30.2090.10">
    <property type="entry name" value="Multidrug efflux transporter AcrB TolC docking domain, DN and DC subdomains"/>
    <property type="match status" value="2"/>
</dbReference>